<gene>
    <name evidence="5" type="ORF">CVT26_008809</name>
</gene>
<dbReference type="InterPro" id="IPR011047">
    <property type="entry name" value="Quinoprotein_ADH-like_sf"/>
</dbReference>
<dbReference type="Pfam" id="PF00400">
    <property type="entry name" value="WD40"/>
    <property type="match status" value="2"/>
</dbReference>
<dbReference type="InterPro" id="IPR019775">
    <property type="entry name" value="WD40_repeat_CS"/>
</dbReference>
<dbReference type="InterPro" id="IPR050505">
    <property type="entry name" value="WDR55/POC1"/>
</dbReference>
<proteinExistence type="predicted"/>
<dbReference type="SMART" id="SM00320">
    <property type="entry name" value="WD40"/>
    <property type="match status" value="7"/>
</dbReference>
<dbReference type="Gene3D" id="2.130.10.10">
    <property type="entry name" value="YVTN repeat-like/Quinoprotein amine dehydrogenase"/>
    <property type="match status" value="2"/>
</dbReference>
<dbReference type="InterPro" id="IPR015943">
    <property type="entry name" value="WD40/YVTN_repeat-like_dom_sf"/>
</dbReference>
<dbReference type="InterPro" id="IPR001680">
    <property type="entry name" value="WD40_rpt"/>
</dbReference>
<name>A0A409YSB5_9AGAR</name>
<dbReference type="SUPFAM" id="SSF50978">
    <property type="entry name" value="WD40 repeat-like"/>
    <property type="match status" value="1"/>
</dbReference>
<feature type="repeat" description="WD" evidence="3">
    <location>
        <begin position="178"/>
        <end position="211"/>
    </location>
</feature>
<dbReference type="PROSITE" id="PS50082">
    <property type="entry name" value="WD_REPEATS_2"/>
    <property type="match status" value="1"/>
</dbReference>
<evidence type="ECO:0000313" key="5">
    <source>
        <dbReference type="EMBL" id="PPR05915.1"/>
    </source>
</evidence>
<dbReference type="PANTHER" id="PTHR44019">
    <property type="entry name" value="WD REPEAT-CONTAINING PROTEIN 55"/>
    <property type="match status" value="1"/>
</dbReference>
<comment type="caution">
    <text evidence="5">The sequence shown here is derived from an EMBL/GenBank/DDBJ whole genome shotgun (WGS) entry which is preliminary data.</text>
</comment>
<accession>A0A409YSB5</accession>
<reference evidence="5 6" key="1">
    <citation type="journal article" date="2018" name="Evol. Lett.">
        <title>Horizontal gene cluster transfer increased hallucinogenic mushroom diversity.</title>
        <authorList>
            <person name="Reynolds H.T."/>
            <person name="Vijayakumar V."/>
            <person name="Gluck-Thaler E."/>
            <person name="Korotkin H.B."/>
            <person name="Matheny P.B."/>
            <person name="Slot J.C."/>
        </authorList>
    </citation>
    <scope>NUCLEOTIDE SEQUENCE [LARGE SCALE GENOMIC DNA]</scope>
    <source>
        <strain evidence="5 6">SRW20</strain>
    </source>
</reference>
<dbReference type="AlphaFoldDB" id="A0A409YSB5"/>
<dbReference type="Proteomes" id="UP000284706">
    <property type="component" value="Unassembled WGS sequence"/>
</dbReference>
<dbReference type="InParanoid" id="A0A409YSB5"/>
<evidence type="ECO:0000256" key="4">
    <source>
        <dbReference type="SAM" id="MobiDB-lite"/>
    </source>
</evidence>
<evidence type="ECO:0000256" key="1">
    <source>
        <dbReference type="ARBA" id="ARBA00022574"/>
    </source>
</evidence>
<feature type="compositionally biased region" description="Polar residues" evidence="4">
    <location>
        <begin position="1"/>
        <end position="11"/>
    </location>
</feature>
<dbReference type="EMBL" id="NHYE01000408">
    <property type="protein sequence ID" value="PPR05915.1"/>
    <property type="molecule type" value="Genomic_DNA"/>
</dbReference>
<dbReference type="InterPro" id="IPR036322">
    <property type="entry name" value="WD40_repeat_dom_sf"/>
</dbReference>
<evidence type="ECO:0000256" key="3">
    <source>
        <dbReference type="PROSITE-ProRule" id="PRU00221"/>
    </source>
</evidence>
<evidence type="ECO:0000313" key="6">
    <source>
        <dbReference type="Proteomes" id="UP000284706"/>
    </source>
</evidence>
<organism evidence="5 6">
    <name type="scientific">Gymnopilus dilepis</name>
    <dbReference type="NCBI Taxonomy" id="231916"/>
    <lineage>
        <taxon>Eukaryota</taxon>
        <taxon>Fungi</taxon>
        <taxon>Dikarya</taxon>
        <taxon>Basidiomycota</taxon>
        <taxon>Agaricomycotina</taxon>
        <taxon>Agaricomycetes</taxon>
        <taxon>Agaricomycetidae</taxon>
        <taxon>Agaricales</taxon>
        <taxon>Agaricineae</taxon>
        <taxon>Hymenogastraceae</taxon>
        <taxon>Gymnopilus</taxon>
    </lineage>
</organism>
<evidence type="ECO:0000256" key="2">
    <source>
        <dbReference type="ARBA" id="ARBA00022737"/>
    </source>
</evidence>
<dbReference type="PROSITE" id="PS00678">
    <property type="entry name" value="WD_REPEATS_1"/>
    <property type="match status" value="1"/>
</dbReference>
<dbReference type="STRING" id="231916.A0A409YSB5"/>
<sequence>MSQRAMTWSNQDPKRLSIPLPDGDNVGNVRLSRDYIVVDSLQAVQVYTTRDARLVHSLEAPTDEDEICALDVHENILVTATEAGTISMWDLVSGQCLLNYSTEPPRPPKDLVIALPTNRGLQQSSLLESSRSLEELIISWTNYADPNASTLRVYCSEKPSSRGELFSAVHNPSGAEELQGHLGPILSLDACSGAVITGSQDATARVWDMATCQCKWVLMGHKLPGKYQHLLLPIFSDDCPVVTVKVDDTRAYTASPEPAVHIWDLLTGENLHILKPPPFRAFLHIFPVTISASRLVFSSLDGTLHVWDPIKGSLVYQLEPDVAYTGKYPFFAAFHHDDQKMVYGSRKSLKLRDFRFGKLLVDLLPVDQVQYTSNQDSENTPEEELLEGHHDPIWSLAISGRYAITGGGPFECTARVWDIIRKECKWVLISHTSAVANVAIDETQAYTAVDKGVKVRIWNLETGNCTHTLDMHSFGGITRIRVASSFLVTLAVDGSLCVWDTKTGKLKYRFNDIEGRPITYVRHDGLKLLCASQKTVQLRDIQSGELLQDLTSQNKGSVVSIALQSNFCTIHRTLGDSLFDRHLLEIWRLGP</sequence>
<dbReference type="SUPFAM" id="SSF50998">
    <property type="entry name" value="Quinoprotein alcohol dehydrogenase-like"/>
    <property type="match status" value="1"/>
</dbReference>
<keyword evidence="1 3" id="KW-0853">WD repeat</keyword>
<protein>
    <submittedName>
        <fullName evidence="5">Uncharacterized protein</fullName>
    </submittedName>
</protein>
<feature type="region of interest" description="Disordered" evidence="4">
    <location>
        <begin position="1"/>
        <end position="21"/>
    </location>
</feature>
<dbReference type="OrthoDB" id="4336147at2759"/>
<keyword evidence="6" id="KW-1185">Reference proteome</keyword>
<keyword evidence="2" id="KW-0677">Repeat</keyword>
<dbReference type="PANTHER" id="PTHR44019:SF8">
    <property type="entry name" value="POC1 CENTRIOLAR PROTEIN HOMOLOG"/>
    <property type="match status" value="1"/>
</dbReference>